<feature type="domain" description="Protein kinase" evidence="2">
    <location>
        <begin position="127"/>
        <end position="514"/>
    </location>
</feature>
<accession>A0AAD9SG75</accession>
<dbReference type="SUPFAM" id="SSF56112">
    <property type="entry name" value="Protein kinase-like (PK-like)"/>
    <property type="match status" value="1"/>
</dbReference>
<dbReference type="GO" id="GO:0005524">
    <property type="term" value="F:ATP binding"/>
    <property type="evidence" value="ECO:0007669"/>
    <property type="project" value="InterPro"/>
</dbReference>
<evidence type="ECO:0000259" key="2">
    <source>
        <dbReference type="PROSITE" id="PS50011"/>
    </source>
</evidence>
<keyword evidence="4" id="KW-1185">Reference proteome</keyword>
<dbReference type="InterPro" id="IPR000719">
    <property type="entry name" value="Prot_kinase_dom"/>
</dbReference>
<evidence type="ECO:0000313" key="3">
    <source>
        <dbReference type="EMBL" id="KAK2607964.1"/>
    </source>
</evidence>
<dbReference type="Proteomes" id="UP001265746">
    <property type="component" value="Unassembled WGS sequence"/>
</dbReference>
<reference evidence="3" key="1">
    <citation type="submission" date="2023-06" db="EMBL/GenBank/DDBJ databases">
        <authorList>
            <person name="Noh H."/>
        </authorList>
    </citation>
    <scope>NUCLEOTIDE SEQUENCE</scope>
    <source>
        <strain evidence="3">DUCC20226</strain>
    </source>
</reference>
<dbReference type="EMBL" id="JAUJFL010000003">
    <property type="protein sequence ID" value="KAK2607964.1"/>
    <property type="molecule type" value="Genomic_DNA"/>
</dbReference>
<proteinExistence type="predicted"/>
<organism evidence="3 4">
    <name type="scientific">Phomopsis amygdali</name>
    <name type="common">Fusicoccum amygdali</name>
    <dbReference type="NCBI Taxonomy" id="1214568"/>
    <lineage>
        <taxon>Eukaryota</taxon>
        <taxon>Fungi</taxon>
        <taxon>Dikarya</taxon>
        <taxon>Ascomycota</taxon>
        <taxon>Pezizomycotina</taxon>
        <taxon>Sordariomycetes</taxon>
        <taxon>Sordariomycetidae</taxon>
        <taxon>Diaporthales</taxon>
        <taxon>Diaporthaceae</taxon>
        <taxon>Diaporthe</taxon>
    </lineage>
</organism>
<evidence type="ECO:0000256" key="1">
    <source>
        <dbReference type="SAM" id="MobiDB-lite"/>
    </source>
</evidence>
<dbReference type="AlphaFoldDB" id="A0AAD9SG75"/>
<feature type="region of interest" description="Disordered" evidence="1">
    <location>
        <begin position="524"/>
        <end position="550"/>
    </location>
</feature>
<feature type="region of interest" description="Disordered" evidence="1">
    <location>
        <begin position="590"/>
        <end position="614"/>
    </location>
</feature>
<feature type="region of interest" description="Disordered" evidence="1">
    <location>
        <begin position="638"/>
        <end position="675"/>
    </location>
</feature>
<sequence>MAAQPDAEAQLRLLTFRNLQTDLATYFNDYRQGIMRAYPDVVLRRVAADQNADADDLLRARNRPVRRGWPWDRTPSRSNLELTALQAQNWKRLWRKRFQGHDLDGDIPVQIAASRVSRLLRSKGMDIRLIKVLGTGGQGMVSLWEINNRRIWKRVVIKSTVAEGGVLQREKMMTLVGRKESLFQLNLNVKRARHTVQLLRFNGDIMQPKNDGSDETQDIQRWQQADNSLEILCLEYMKNGDVLHFLMRVGSLGMYVPNKVLWRIFTCRKCALLDRDGFISLPFSSCRHYGQSSFNHTTFIVVKACVAMAYPPRHSKNLAYENCWSDPPGLDDIEESLPNGPDDAIKYLAYDLVHFDLDGQNVMIGDFDDDQHSEVPVFKEQFTKEWDYINSWPGITNPRPRIASNYGSHSNIWHIGILMHMICTQSLWTMPPAAIGPVNDHVAMAEMFPSPLEFKDFDRNPVRPFYTYGLWLSNKNSLNTELDVYLMMVLVRCLAADPEDRPSLRELLRWCSWRENDAHWDDQQESVRDWSDANINQPAPPPPSAAAAQSGLARIGPDVMERLADAAEMLRIGGLATRAEKAEQSRLRRVAPVGNIRQQFQDEEGPPPSPGVRRAPVGWWDTVVQSRFAQLQNLLNIGRLPSPADDPPPRDLRRRRPLNDLRGRYRAEEEDDLAL</sequence>
<feature type="compositionally biased region" description="Basic and acidic residues" evidence="1">
    <location>
        <begin position="647"/>
        <end position="667"/>
    </location>
</feature>
<evidence type="ECO:0000313" key="4">
    <source>
        <dbReference type="Proteomes" id="UP001265746"/>
    </source>
</evidence>
<protein>
    <recommendedName>
        <fullName evidence="2">Protein kinase domain-containing protein</fullName>
    </recommendedName>
</protein>
<dbReference type="PROSITE" id="PS50011">
    <property type="entry name" value="PROTEIN_KINASE_DOM"/>
    <property type="match status" value="1"/>
</dbReference>
<gene>
    <name evidence="3" type="ORF">N8I77_006603</name>
</gene>
<comment type="caution">
    <text evidence="3">The sequence shown here is derived from an EMBL/GenBank/DDBJ whole genome shotgun (WGS) entry which is preliminary data.</text>
</comment>
<dbReference type="GO" id="GO:0004672">
    <property type="term" value="F:protein kinase activity"/>
    <property type="evidence" value="ECO:0007669"/>
    <property type="project" value="InterPro"/>
</dbReference>
<dbReference type="Gene3D" id="1.10.510.10">
    <property type="entry name" value="Transferase(Phosphotransferase) domain 1"/>
    <property type="match status" value="1"/>
</dbReference>
<name>A0AAD9SG75_PHOAM</name>
<dbReference type="InterPro" id="IPR011009">
    <property type="entry name" value="Kinase-like_dom_sf"/>
</dbReference>